<feature type="domain" description="TIL" evidence="3">
    <location>
        <begin position="43"/>
        <end position="96"/>
    </location>
</feature>
<reference evidence="4 5" key="1">
    <citation type="submission" date="2024-08" db="EMBL/GenBank/DDBJ databases">
        <title>Gnathostoma spinigerum genome.</title>
        <authorList>
            <person name="Gonzalez-Bertolin B."/>
            <person name="Monzon S."/>
            <person name="Zaballos A."/>
            <person name="Jimenez P."/>
            <person name="Dekumyoy P."/>
            <person name="Varona S."/>
            <person name="Cuesta I."/>
            <person name="Sumanam S."/>
            <person name="Adisakwattana P."/>
            <person name="Gasser R.B."/>
            <person name="Hernandez-Gonzalez A."/>
            <person name="Young N.D."/>
            <person name="Perteguer M.J."/>
        </authorList>
    </citation>
    <scope>NUCLEOTIDE SEQUENCE [LARGE SCALE GENOMIC DNA]</scope>
    <source>
        <strain evidence="4">AL3</strain>
        <tissue evidence="4">Liver</tissue>
    </source>
</reference>
<keyword evidence="1" id="KW-0722">Serine protease inhibitor</keyword>
<proteinExistence type="predicted"/>
<keyword evidence="1" id="KW-0646">Protease inhibitor</keyword>
<dbReference type="AlphaFoldDB" id="A0ABD6EBN5"/>
<keyword evidence="2" id="KW-0732">Signal</keyword>
<feature type="chain" id="PRO_5044750046" description="TIL domain-containing protein" evidence="2">
    <location>
        <begin position="37"/>
        <end position="99"/>
    </location>
</feature>
<name>A0ABD6EBN5_9BILA</name>
<dbReference type="SUPFAM" id="SSF57567">
    <property type="entry name" value="Serine protease inhibitors"/>
    <property type="match status" value="1"/>
</dbReference>
<feature type="signal peptide" evidence="2">
    <location>
        <begin position="1"/>
        <end position="36"/>
    </location>
</feature>
<dbReference type="InterPro" id="IPR002919">
    <property type="entry name" value="TIL_dom"/>
</dbReference>
<comment type="caution">
    <text evidence="4">The sequence shown here is derived from an EMBL/GenBank/DDBJ whole genome shotgun (WGS) entry which is preliminary data.</text>
</comment>
<dbReference type="CDD" id="cd19941">
    <property type="entry name" value="TIL"/>
    <property type="match status" value="1"/>
</dbReference>
<dbReference type="Gene3D" id="2.10.25.10">
    <property type="entry name" value="Laminin"/>
    <property type="match status" value="1"/>
</dbReference>
<evidence type="ECO:0000313" key="5">
    <source>
        <dbReference type="Proteomes" id="UP001608902"/>
    </source>
</evidence>
<dbReference type="Pfam" id="PF01826">
    <property type="entry name" value="TIL"/>
    <property type="match status" value="1"/>
</dbReference>
<organism evidence="4 5">
    <name type="scientific">Gnathostoma spinigerum</name>
    <dbReference type="NCBI Taxonomy" id="75299"/>
    <lineage>
        <taxon>Eukaryota</taxon>
        <taxon>Metazoa</taxon>
        <taxon>Ecdysozoa</taxon>
        <taxon>Nematoda</taxon>
        <taxon>Chromadorea</taxon>
        <taxon>Rhabditida</taxon>
        <taxon>Spirurina</taxon>
        <taxon>Gnathostomatomorpha</taxon>
        <taxon>Gnathostomatoidea</taxon>
        <taxon>Gnathostomatidae</taxon>
        <taxon>Gnathostoma</taxon>
    </lineage>
</organism>
<evidence type="ECO:0000259" key="3">
    <source>
        <dbReference type="Pfam" id="PF01826"/>
    </source>
</evidence>
<evidence type="ECO:0000313" key="4">
    <source>
        <dbReference type="EMBL" id="MFH4973897.1"/>
    </source>
</evidence>
<dbReference type="InterPro" id="IPR036084">
    <property type="entry name" value="Ser_inhib-like_sf"/>
</dbReference>
<dbReference type="Proteomes" id="UP001608902">
    <property type="component" value="Unassembled WGS sequence"/>
</dbReference>
<accession>A0ABD6EBN5</accession>
<gene>
    <name evidence="4" type="ORF">AB6A40_000606</name>
</gene>
<dbReference type="EMBL" id="JBGFUD010000176">
    <property type="protein sequence ID" value="MFH4973897.1"/>
    <property type="molecule type" value="Genomic_DNA"/>
</dbReference>
<evidence type="ECO:0000256" key="1">
    <source>
        <dbReference type="ARBA" id="ARBA00022900"/>
    </source>
</evidence>
<keyword evidence="5" id="KW-1185">Reference proteome</keyword>
<evidence type="ECO:0000256" key="2">
    <source>
        <dbReference type="SAM" id="SignalP"/>
    </source>
</evidence>
<protein>
    <recommendedName>
        <fullName evidence="3">TIL domain-containing protein</fullName>
    </recommendedName>
</protein>
<dbReference type="GO" id="GO:0004867">
    <property type="term" value="F:serine-type endopeptidase inhibitor activity"/>
    <property type="evidence" value="ECO:0007669"/>
    <property type="project" value="UniProtKB-KW"/>
</dbReference>
<sequence length="99" mass="11296">MNIPRNRKICEWVQFVDMCSRLSLLSLLMMISSVCPFCTPCDPATEFYDPCASPCPRLTCENPTPTQCDLKQCIARCECRPHYVHHLGKCIPRSECPKS</sequence>